<protein>
    <submittedName>
        <fullName evidence="1">Uncharacterized protein</fullName>
    </submittedName>
</protein>
<dbReference type="Proteomes" id="UP000593561">
    <property type="component" value="Unassembled WGS sequence"/>
</dbReference>
<comment type="caution">
    <text evidence="1">The sequence shown here is derived from an EMBL/GenBank/DDBJ whole genome shotgun (WGS) entry which is preliminary data.</text>
</comment>
<organism evidence="1 2">
    <name type="scientific">Gossypium davidsonii</name>
    <name type="common">Davidson's cotton</name>
    <name type="synonym">Gossypium klotzschianum subsp. davidsonii</name>
    <dbReference type="NCBI Taxonomy" id="34287"/>
    <lineage>
        <taxon>Eukaryota</taxon>
        <taxon>Viridiplantae</taxon>
        <taxon>Streptophyta</taxon>
        <taxon>Embryophyta</taxon>
        <taxon>Tracheophyta</taxon>
        <taxon>Spermatophyta</taxon>
        <taxon>Magnoliopsida</taxon>
        <taxon>eudicotyledons</taxon>
        <taxon>Gunneridae</taxon>
        <taxon>Pentapetalae</taxon>
        <taxon>rosids</taxon>
        <taxon>malvids</taxon>
        <taxon>Malvales</taxon>
        <taxon>Malvaceae</taxon>
        <taxon>Malvoideae</taxon>
        <taxon>Gossypium</taxon>
    </lineage>
</organism>
<accession>A0A7J8SQZ7</accession>
<name>A0A7J8SQZ7_GOSDV</name>
<dbReference type="EMBL" id="JABFAC010000011">
    <property type="protein sequence ID" value="MBA0628333.1"/>
    <property type="molecule type" value="Genomic_DNA"/>
</dbReference>
<gene>
    <name evidence="1" type="ORF">Godav_023087</name>
</gene>
<keyword evidence="2" id="KW-1185">Reference proteome</keyword>
<proteinExistence type="predicted"/>
<evidence type="ECO:0000313" key="2">
    <source>
        <dbReference type="Proteomes" id="UP000593561"/>
    </source>
</evidence>
<evidence type="ECO:0000313" key="1">
    <source>
        <dbReference type="EMBL" id="MBA0628333.1"/>
    </source>
</evidence>
<dbReference type="AlphaFoldDB" id="A0A7J8SQZ7"/>
<sequence length="43" mass="4935">MDVSATLQPSKPNQDGSTFSKNKKKFLMEVNKFLLQLLMLPCY</sequence>
<reference evidence="1 2" key="1">
    <citation type="journal article" date="2019" name="Genome Biol. Evol.">
        <title>Insights into the evolution of the New World diploid cottons (Gossypium, subgenus Houzingenia) based on genome sequencing.</title>
        <authorList>
            <person name="Grover C.E."/>
            <person name="Arick M.A. 2nd"/>
            <person name="Thrash A."/>
            <person name="Conover J.L."/>
            <person name="Sanders W.S."/>
            <person name="Peterson D.G."/>
            <person name="Frelichowski J.E."/>
            <person name="Scheffler J.A."/>
            <person name="Scheffler B.E."/>
            <person name="Wendel J.F."/>
        </authorList>
    </citation>
    <scope>NUCLEOTIDE SEQUENCE [LARGE SCALE GENOMIC DNA]</scope>
    <source>
        <strain evidence="1">27</strain>
        <tissue evidence="1">Leaf</tissue>
    </source>
</reference>